<dbReference type="Proteomes" id="UP000259636">
    <property type="component" value="Chromosome"/>
</dbReference>
<dbReference type="RefSeq" id="WP_117349752.1">
    <property type="nucleotide sequence ID" value="NZ_CP031742.1"/>
</dbReference>
<sequence length="232" mass="25116">MTEQRQDNRPPSPTPPSRRSQRRQTVAELRSQGRAGPGLRDILPAFLGMVLVTAGPVVGLAWLYRAYGVGALLLGALLLAAATLIGVPWRRAVVRRRGGRYTPAELAVLDDHGLAVAAERILRRDGWHVLPMPDDGRPRLYARDRRDRRLDVSFRPVDGGPGTAEPPGGPATLREPGGPADDRVIRVVISMGAYSPAEIEWASRPGGDHLVDGRQLQQWASGTSLDALGLLN</sequence>
<name>A0A385DCP2_9ACTN</name>
<evidence type="ECO:0000313" key="3">
    <source>
        <dbReference type="EMBL" id="AXQ56223.1"/>
    </source>
</evidence>
<gene>
    <name evidence="3" type="ORF">D0C37_17585</name>
</gene>
<feature type="region of interest" description="Disordered" evidence="1">
    <location>
        <begin position="152"/>
        <end position="179"/>
    </location>
</feature>
<evidence type="ECO:0000256" key="1">
    <source>
        <dbReference type="SAM" id="MobiDB-lite"/>
    </source>
</evidence>
<feature type="compositionally biased region" description="Low complexity" evidence="1">
    <location>
        <begin position="163"/>
        <end position="172"/>
    </location>
</feature>
<feature type="transmembrane region" description="Helical" evidence="2">
    <location>
        <begin position="70"/>
        <end position="89"/>
    </location>
</feature>
<dbReference type="AlphaFoldDB" id="A0A385DCP2"/>
<accession>A0A385DCP2</accession>
<dbReference type="GeneID" id="300115977"/>
<reference evidence="3 4" key="1">
    <citation type="submission" date="2018-08" db="EMBL/GenBank/DDBJ databases">
        <authorList>
            <person name="Ferrada E.E."/>
            <person name="Latorre B.A."/>
        </authorList>
    </citation>
    <scope>NUCLEOTIDE SEQUENCE [LARGE SCALE GENOMIC DNA]</scope>
    <source>
        <strain evidence="3 4">VK-A60T</strain>
    </source>
</reference>
<organism evidence="3 4">
    <name type="scientific">Streptomyces koyangensis</name>
    <dbReference type="NCBI Taxonomy" id="188770"/>
    <lineage>
        <taxon>Bacteria</taxon>
        <taxon>Bacillati</taxon>
        <taxon>Actinomycetota</taxon>
        <taxon>Actinomycetes</taxon>
        <taxon>Kitasatosporales</taxon>
        <taxon>Streptomycetaceae</taxon>
        <taxon>Streptomyces</taxon>
        <taxon>Streptomyces aurantiacus group</taxon>
    </lineage>
</organism>
<feature type="region of interest" description="Disordered" evidence="1">
    <location>
        <begin position="1"/>
        <end position="23"/>
    </location>
</feature>
<keyword evidence="2" id="KW-0812">Transmembrane</keyword>
<evidence type="ECO:0000313" key="4">
    <source>
        <dbReference type="Proteomes" id="UP000259636"/>
    </source>
</evidence>
<feature type="transmembrane region" description="Helical" evidence="2">
    <location>
        <begin position="42"/>
        <end position="64"/>
    </location>
</feature>
<evidence type="ECO:0000256" key="2">
    <source>
        <dbReference type="SAM" id="Phobius"/>
    </source>
</evidence>
<dbReference type="EMBL" id="CP031742">
    <property type="protein sequence ID" value="AXQ56223.1"/>
    <property type="molecule type" value="Genomic_DNA"/>
</dbReference>
<keyword evidence="2" id="KW-1133">Transmembrane helix</keyword>
<proteinExistence type="predicted"/>
<keyword evidence="2" id="KW-0472">Membrane</keyword>
<dbReference type="KEGG" id="sky:D0C37_17585"/>
<protein>
    <submittedName>
        <fullName evidence="3">Uncharacterized protein</fullName>
    </submittedName>
</protein>